<dbReference type="AlphaFoldDB" id="A0A1I5KMD2"/>
<dbReference type="Gene3D" id="3.30.450.20">
    <property type="entry name" value="PAS domain"/>
    <property type="match status" value="2"/>
</dbReference>
<evidence type="ECO:0000256" key="7">
    <source>
        <dbReference type="ARBA" id="ARBA00022741"/>
    </source>
</evidence>
<keyword evidence="4" id="KW-0489">Methyltransferase</keyword>
<dbReference type="PROSITE" id="PS50123">
    <property type="entry name" value="CHER"/>
    <property type="match status" value="1"/>
</dbReference>
<dbReference type="InterPro" id="IPR050903">
    <property type="entry name" value="Bact_Chemotaxis_MeTrfase"/>
</dbReference>
<dbReference type="InterPro" id="IPR035909">
    <property type="entry name" value="CheB_C"/>
</dbReference>
<dbReference type="GO" id="GO:0008984">
    <property type="term" value="F:protein-glutamate methylesterase activity"/>
    <property type="evidence" value="ECO:0007669"/>
    <property type="project" value="InterPro"/>
</dbReference>
<dbReference type="STRING" id="604088.SAMN04488060_0368"/>
<evidence type="ECO:0000256" key="5">
    <source>
        <dbReference type="ARBA" id="ARBA00022679"/>
    </source>
</evidence>
<keyword evidence="16" id="KW-1185">Reference proteome</keyword>
<dbReference type="InterPro" id="IPR022642">
    <property type="entry name" value="CheR_C"/>
</dbReference>
<dbReference type="Pfam" id="PF01739">
    <property type="entry name" value="CheR"/>
    <property type="match status" value="1"/>
</dbReference>
<evidence type="ECO:0000256" key="11">
    <source>
        <dbReference type="SAM" id="Coils"/>
    </source>
</evidence>
<proteinExistence type="predicted"/>
<dbReference type="PROSITE" id="PS50113">
    <property type="entry name" value="PAC"/>
    <property type="match status" value="1"/>
</dbReference>
<dbReference type="SUPFAM" id="SSF47757">
    <property type="entry name" value="Chemotaxis receptor methyltransferase CheR, N-terminal domain"/>
    <property type="match status" value="1"/>
</dbReference>
<evidence type="ECO:0000313" key="16">
    <source>
        <dbReference type="Proteomes" id="UP000199331"/>
    </source>
</evidence>
<dbReference type="Pfam" id="PF13596">
    <property type="entry name" value="PAS_10"/>
    <property type="match status" value="1"/>
</dbReference>
<feature type="active site" evidence="10">
    <location>
        <position position="136"/>
    </location>
</feature>
<keyword evidence="5" id="KW-0808">Transferase</keyword>
<evidence type="ECO:0000259" key="12">
    <source>
        <dbReference type="PROSITE" id="PS50113"/>
    </source>
</evidence>
<keyword evidence="10" id="KW-0145">Chemotaxis</keyword>
<feature type="active site" evidence="10">
    <location>
        <position position="17"/>
    </location>
</feature>
<dbReference type="Pfam" id="PF03705">
    <property type="entry name" value="CheR_N"/>
    <property type="match status" value="1"/>
</dbReference>
<dbReference type="SUPFAM" id="SSF53335">
    <property type="entry name" value="S-adenosyl-L-methionine-dependent methyltransferases"/>
    <property type="match status" value="1"/>
</dbReference>
<accession>A0A1I5KMD2</accession>
<dbReference type="SMART" id="SM00911">
    <property type="entry name" value="HWE_HK"/>
    <property type="match status" value="1"/>
</dbReference>
<evidence type="ECO:0000259" key="14">
    <source>
        <dbReference type="PROSITE" id="PS50123"/>
    </source>
</evidence>
<dbReference type="InterPro" id="IPR035965">
    <property type="entry name" value="PAS-like_dom_sf"/>
</dbReference>
<evidence type="ECO:0000256" key="3">
    <source>
        <dbReference type="ARBA" id="ARBA00022553"/>
    </source>
</evidence>
<dbReference type="SUPFAM" id="SSF52738">
    <property type="entry name" value="Methylesterase CheB, C-terminal domain"/>
    <property type="match status" value="1"/>
</dbReference>
<gene>
    <name evidence="15" type="ORF">SAMN04488060_0368</name>
</gene>
<comment type="catalytic activity">
    <reaction evidence="1">
        <text>ATP + protein L-histidine = ADP + protein N-phospho-L-histidine.</text>
        <dbReference type="EC" id="2.7.13.3"/>
    </reaction>
</comment>
<dbReference type="InterPro" id="IPR036890">
    <property type="entry name" value="HATPase_C_sf"/>
</dbReference>
<dbReference type="GO" id="GO:0032259">
    <property type="term" value="P:methylation"/>
    <property type="evidence" value="ECO:0007669"/>
    <property type="project" value="UniProtKB-KW"/>
</dbReference>
<feature type="coiled-coil region" evidence="11">
    <location>
        <begin position="637"/>
        <end position="699"/>
    </location>
</feature>
<dbReference type="PROSITE" id="PS50122">
    <property type="entry name" value="CHEB"/>
    <property type="match status" value="1"/>
</dbReference>
<dbReference type="GO" id="GO:0005524">
    <property type="term" value="F:ATP binding"/>
    <property type="evidence" value="ECO:0007669"/>
    <property type="project" value="UniProtKB-KW"/>
</dbReference>
<feature type="domain" description="CheB-type methylesterase" evidence="13">
    <location>
        <begin position="11"/>
        <end position="183"/>
    </location>
</feature>
<dbReference type="InterPro" id="IPR011102">
    <property type="entry name" value="Sig_transdc_His_kinase_HWE"/>
</dbReference>
<dbReference type="GO" id="GO:0005737">
    <property type="term" value="C:cytoplasm"/>
    <property type="evidence" value="ECO:0007669"/>
    <property type="project" value="InterPro"/>
</dbReference>
<evidence type="ECO:0000313" key="15">
    <source>
        <dbReference type="EMBL" id="SFO86148.1"/>
    </source>
</evidence>
<keyword evidence="3" id="KW-0597">Phosphoprotein</keyword>
<dbReference type="Gene3D" id="3.40.50.150">
    <property type="entry name" value="Vaccinia Virus protein VP39"/>
    <property type="match status" value="1"/>
</dbReference>
<dbReference type="PANTHER" id="PTHR24422">
    <property type="entry name" value="CHEMOTAXIS PROTEIN METHYLTRANSFERASE"/>
    <property type="match status" value="1"/>
</dbReference>
<dbReference type="RefSeq" id="WP_245755725.1">
    <property type="nucleotide sequence ID" value="NZ_FOWZ01000001.1"/>
</dbReference>
<evidence type="ECO:0000256" key="10">
    <source>
        <dbReference type="PROSITE-ProRule" id="PRU00050"/>
    </source>
</evidence>
<dbReference type="Pfam" id="PF01339">
    <property type="entry name" value="CheB_methylest"/>
    <property type="match status" value="1"/>
</dbReference>
<evidence type="ECO:0000256" key="4">
    <source>
        <dbReference type="ARBA" id="ARBA00022603"/>
    </source>
</evidence>
<dbReference type="PANTHER" id="PTHR24422:SF27">
    <property type="entry name" value="PROTEIN-GLUTAMATE O-METHYLTRANSFERASE"/>
    <property type="match status" value="1"/>
</dbReference>
<keyword evidence="9" id="KW-0067">ATP-binding</keyword>
<dbReference type="SMART" id="SM00138">
    <property type="entry name" value="MeTrc"/>
    <property type="match status" value="1"/>
</dbReference>
<name>A0A1I5KMD2_9SPHN</name>
<dbReference type="InterPro" id="IPR000673">
    <property type="entry name" value="Sig_transdc_resp-reg_Me-estase"/>
</dbReference>
<comment type="catalytic activity">
    <reaction evidence="2">
        <text>L-glutamyl-[protein] + S-adenosyl-L-methionine = [protein]-L-glutamate 5-O-methyl ester + S-adenosyl-L-homocysteine</text>
        <dbReference type="Rhea" id="RHEA:24452"/>
        <dbReference type="Rhea" id="RHEA-COMP:10208"/>
        <dbReference type="Rhea" id="RHEA-COMP:10311"/>
        <dbReference type="ChEBI" id="CHEBI:29973"/>
        <dbReference type="ChEBI" id="CHEBI:57856"/>
        <dbReference type="ChEBI" id="CHEBI:59789"/>
        <dbReference type="ChEBI" id="CHEBI:82795"/>
        <dbReference type="EC" id="2.1.1.80"/>
    </reaction>
</comment>
<evidence type="ECO:0000256" key="6">
    <source>
        <dbReference type="ARBA" id="ARBA00022691"/>
    </source>
</evidence>
<evidence type="ECO:0000256" key="9">
    <source>
        <dbReference type="ARBA" id="ARBA00022840"/>
    </source>
</evidence>
<dbReference type="SUPFAM" id="SSF55785">
    <property type="entry name" value="PYP-like sensor domain (PAS domain)"/>
    <property type="match status" value="1"/>
</dbReference>
<evidence type="ECO:0000256" key="2">
    <source>
        <dbReference type="ARBA" id="ARBA00001541"/>
    </source>
</evidence>
<dbReference type="PRINTS" id="PR00996">
    <property type="entry name" value="CHERMTFRASE"/>
</dbReference>
<dbReference type="InterPro" id="IPR036804">
    <property type="entry name" value="CheR_N_sf"/>
</dbReference>
<reference evidence="16" key="1">
    <citation type="submission" date="2016-10" db="EMBL/GenBank/DDBJ databases">
        <authorList>
            <person name="Varghese N."/>
            <person name="Submissions S."/>
        </authorList>
    </citation>
    <scope>NUCLEOTIDE SEQUENCE [LARGE SCALE GENOMIC DNA]</scope>
    <source>
        <strain evidence="16">CGMCC 1.7715</strain>
    </source>
</reference>
<dbReference type="Gene3D" id="1.10.155.10">
    <property type="entry name" value="Chemotaxis receptor methyltransferase CheR, N-terminal domain"/>
    <property type="match status" value="1"/>
</dbReference>
<dbReference type="GO" id="GO:0004673">
    <property type="term" value="F:protein histidine kinase activity"/>
    <property type="evidence" value="ECO:0007669"/>
    <property type="project" value="UniProtKB-EC"/>
</dbReference>
<keyword evidence="11" id="KW-0175">Coiled coil</keyword>
<keyword evidence="7" id="KW-0547">Nucleotide-binding</keyword>
<dbReference type="Gene3D" id="3.40.50.180">
    <property type="entry name" value="Methylesterase CheB, C-terminal domain"/>
    <property type="match status" value="1"/>
</dbReference>
<sequence>MNDNLDKVVPVVGIGASAGGLEALREVFGGQEGKTGLAYVVVQHLDPTHESLMAQLIERYTAMTVTQAEGDEKLEADHVYVIPPGHGLAIHDGVLELTEFSDPRGQRRPIDDFFDSLANDRQHMAACVILSGTGADGSRGLRAIKELGGLAVAQEPETARYDGMPVSAIGTGLVDVIAKPADVIELVSDFFRRAPTEEVEEEAREVADRIDELCEVLRDTVGHDFSRYKRSTLIRRVARRMQVLSIEDAGDYVGRIRTDADECQALFQDLLINVTQFFRDHEDFTALHEQVIDKIVGSSRDGQEVRVWVPGCSSGEEAYTIAMLFAESMRKADKRPYVQVFATDIDDKMLDIARSATYPNSALPDIPADYQKHYVIGGSDTFTMVPQVRDMVRFSLHNVVRDPPFSKIDIVSCRNLLIYFDEELQKVVLPLFHFALRDSGHLFLGSSEGIGRFEDLFEVVDQGSRIFKRRNVKSNYNLHIPKISAPTYVRRRERNTSHSGPSNTSSTEVLALRRVADKYAPVSLLLDSEGLLLQKWGAAGRYLEFPDQLERTVHVPTLARSGLREVIGPLLRRVVEEQNRLVVRDQEVTTEFGRIKTSILCEPVAPGGYLVVIRETGALQPFEDDEFEEFEVGDGQLQFLEEELQNTRHRLRSTVEELETTNEELKSSNEEMMSMNEELQSTNEELTTVNDELKSKVDQVTVANADLKNFFATTELMVLVVDGDLNLRSYTDAAPKIFHINQSDIGRPLDVLPTQLADQDYLKMAKAAAAQGRTQDYHSSSEDGSRKYLGRVIPYRQTNGDIDGATIMFTDVTQALTMERDLREERERLRLALEVAKIGVWEYEPATDRTILDETERRLLELDESEGDTMEPILAKLPGPDRDRVNTALRRAMDGEKDFDEVFCLPLEDGSVRWLHGLGRSITNTKPAKFIGVTYDITAEREILAEREIMLREMNHRVKNLFAVIAAMVAISKREADNLDDFAEDLRNRIHALGRSHALTTRHADGGSVGLRELLETVLAPSHENQKLNFDGPDVDIPNAKLTSVALILHEWATNASKYGALGDEEGSVTVHWEVEDSDLRLEWVEAGSTGKDGAGKGFGTRLLEVTARQLSGRVKGDKVENGFKRSLVFPLSDSGPAAPPNPG</sequence>
<dbReference type="GO" id="GO:0000156">
    <property type="term" value="F:phosphorelay response regulator activity"/>
    <property type="evidence" value="ECO:0007669"/>
    <property type="project" value="InterPro"/>
</dbReference>
<keyword evidence="6" id="KW-0949">S-adenosyl-L-methionine</keyword>
<dbReference type="InterPro" id="IPR000700">
    <property type="entry name" value="PAS-assoc_C"/>
</dbReference>
<dbReference type="GO" id="GO:0008983">
    <property type="term" value="F:protein-glutamate O-methyltransferase activity"/>
    <property type="evidence" value="ECO:0007669"/>
    <property type="project" value="UniProtKB-EC"/>
</dbReference>
<dbReference type="Proteomes" id="UP000199331">
    <property type="component" value="Unassembled WGS sequence"/>
</dbReference>
<evidence type="ECO:0000256" key="8">
    <source>
        <dbReference type="ARBA" id="ARBA00022777"/>
    </source>
</evidence>
<feature type="domain" description="PAC" evidence="12">
    <location>
        <begin position="773"/>
        <end position="824"/>
    </location>
</feature>
<protein>
    <submittedName>
        <fullName evidence="15">Two-component system, chemotaxis family, CheB/CheR fusion protein</fullName>
    </submittedName>
</protein>
<dbReference type="InterPro" id="IPR000780">
    <property type="entry name" value="CheR_MeTrfase"/>
</dbReference>
<dbReference type="EMBL" id="FOWZ01000001">
    <property type="protein sequence ID" value="SFO86148.1"/>
    <property type="molecule type" value="Genomic_DNA"/>
</dbReference>
<keyword evidence="8" id="KW-0418">Kinase</keyword>
<dbReference type="InterPro" id="IPR029063">
    <property type="entry name" value="SAM-dependent_MTases_sf"/>
</dbReference>
<dbReference type="GO" id="GO:0006935">
    <property type="term" value="P:chemotaxis"/>
    <property type="evidence" value="ECO:0007669"/>
    <property type="project" value="UniProtKB-UniRule"/>
</dbReference>
<organism evidence="15 16">
    <name type="scientific">Qipengyuania nanhaisediminis</name>
    <dbReference type="NCBI Taxonomy" id="604088"/>
    <lineage>
        <taxon>Bacteria</taxon>
        <taxon>Pseudomonadati</taxon>
        <taxon>Pseudomonadota</taxon>
        <taxon>Alphaproteobacteria</taxon>
        <taxon>Sphingomonadales</taxon>
        <taxon>Erythrobacteraceae</taxon>
        <taxon>Qipengyuania</taxon>
    </lineage>
</organism>
<dbReference type="InterPro" id="IPR022641">
    <property type="entry name" value="CheR_N"/>
</dbReference>
<feature type="active site" evidence="10">
    <location>
        <position position="44"/>
    </location>
</feature>
<evidence type="ECO:0000259" key="13">
    <source>
        <dbReference type="PROSITE" id="PS50122"/>
    </source>
</evidence>
<feature type="domain" description="CheR-type methyltransferase" evidence="14">
    <location>
        <begin position="198"/>
        <end position="470"/>
    </location>
</feature>
<dbReference type="Pfam" id="PF07536">
    <property type="entry name" value="HWE_HK"/>
    <property type="match status" value="1"/>
</dbReference>
<keyword evidence="10" id="KW-0378">Hydrolase</keyword>
<dbReference type="Gene3D" id="3.30.565.10">
    <property type="entry name" value="Histidine kinase-like ATPase, C-terminal domain"/>
    <property type="match status" value="1"/>
</dbReference>
<evidence type="ECO:0000256" key="1">
    <source>
        <dbReference type="ARBA" id="ARBA00000085"/>
    </source>
</evidence>
<dbReference type="CDD" id="cd16434">
    <property type="entry name" value="CheB-CheR_fusion"/>
    <property type="match status" value="1"/>
</dbReference>